<comment type="caution">
    <text evidence="1">The sequence shown here is derived from an EMBL/GenBank/DDBJ whole genome shotgun (WGS) entry which is preliminary data.</text>
</comment>
<proteinExistence type="predicted"/>
<evidence type="ECO:0000313" key="2">
    <source>
        <dbReference type="Proteomes" id="UP000242015"/>
    </source>
</evidence>
<organism evidence="1 2">
    <name type="scientific">Candidatus Marsarchaeota G2 archaeon BE_D</name>
    <dbReference type="NCBI Taxonomy" id="1978158"/>
    <lineage>
        <taxon>Archaea</taxon>
        <taxon>Candidatus Marsarchaeota</taxon>
        <taxon>Candidatus Marsarchaeota group 2</taxon>
    </lineage>
</organism>
<sequence length="67" mass="7597">MRQFYTVWRRSRKADQTLRRLLTRGFLTRTPGDGGRYTLTEKGRTALTVARESLGLKPGAGFLPLSL</sequence>
<reference evidence="1 2" key="1">
    <citation type="submission" date="2017-04" db="EMBL/GenBank/DDBJ databases">
        <title>Novel microbial lineages endemic to geothermal iron-oxide mats fill important gaps in the evolutionary history of Archaea.</title>
        <authorList>
            <person name="Jay Z.J."/>
            <person name="Beam J.P."/>
            <person name="Dlakic M."/>
            <person name="Rusch D.B."/>
            <person name="Kozubal M.A."/>
            <person name="Inskeep W.P."/>
        </authorList>
    </citation>
    <scope>NUCLEOTIDE SEQUENCE [LARGE SCALE GENOMIC DNA]</scope>
    <source>
        <strain evidence="1">BE_D</strain>
    </source>
</reference>
<accession>A0A2R6C7U2</accession>
<protein>
    <recommendedName>
        <fullName evidence="3">ArnR1-like winged helix-turn-helix domain-containing protein</fullName>
    </recommendedName>
</protein>
<name>A0A2R6C7U2_9ARCH</name>
<gene>
    <name evidence="1" type="ORF">B9Q04_13645</name>
</gene>
<dbReference type="EMBL" id="NEXF01000368">
    <property type="protein sequence ID" value="PSO06908.1"/>
    <property type="molecule type" value="Genomic_DNA"/>
</dbReference>
<dbReference type="SUPFAM" id="SSF46785">
    <property type="entry name" value="Winged helix' DNA-binding domain"/>
    <property type="match status" value="1"/>
</dbReference>
<dbReference type="Proteomes" id="UP000242015">
    <property type="component" value="Unassembled WGS sequence"/>
</dbReference>
<evidence type="ECO:0000313" key="1">
    <source>
        <dbReference type="EMBL" id="PSO06908.1"/>
    </source>
</evidence>
<dbReference type="AlphaFoldDB" id="A0A2R6C7U2"/>
<dbReference type="InterPro" id="IPR036390">
    <property type="entry name" value="WH_DNA-bd_sf"/>
</dbReference>
<evidence type="ECO:0008006" key="3">
    <source>
        <dbReference type="Google" id="ProtNLM"/>
    </source>
</evidence>